<feature type="region of interest" description="Disordered" evidence="3">
    <location>
        <begin position="1"/>
        <end position="22"/>
    </location>
</feature>
<dbReference type="Proteomes" id="UP001412067">
    <property type="component" value="Unassembled WGS sequence"/>
</dbReference>
<evidence type="ECO:0000313" key="6">
    <source>
        <dbReference type="Proteomes" id="UP001412067"/>
    </source>
</evidence>
<evidence type="ECO:0000313" key="5">
    <source>
        <dbReference type="EMBL" id="KAK8955274.1"/>
    </source>
</evidence>
<dbReference type="InterPro" id="IPR039298">
    <property type="entry name" value="ACOT13"/>
</dbReference>
<dbReference type="InterPro" id="IPR029069">
    <property type="entry name" value="HotDog_dom_sf"/>
</dbReference>
<dbReference type="SUPFAM" id="SSF54637">
    <property type="entry name" value="Thioesterase/thiol ester dehydrase-isomerase"/>
    <property type="match status" value="1"/>
</dbReference>
<comment type="similarity">
    <text evidence="1">Belongs to the thioesterase PaaI family.</text>
</comment>
<comment type="caution">
    <text evidence="5">The sequence shown here is derived from an EMBL/GenBank/DDBJ whole genome shotgun (WGS) entry which is preliminary data.</text>
</comment>
<accession>A0ABR2M0C3</accession>
<dbReference type="PANTHER" id="PTHR21660">
    <property type="entry name" value="THIOESTERASE SUPERFAMILY MEMBER-RELATED"/>
    <property type="match status" value="1"/>
</dbReference>
<evidence type="ECO:0000259" key="4">
    <source>
        <dbReference type="Pfam" id="PF03061"/>
    </source>
</evidence>
<gene>
    <name evidence="5" type="ORF">KSP40_PGU014591</name>
</gene>
<dbReference type="CDD" id="cd03443">
    <property type="entry name" value="PaaI_thioesterase"/>
    <property type="match status" value="1"/>
</dbReference>
<dbReference type="EMBL" id="JBBWWR010000013">
    <property type="protein sequence ID" value="KAK8955274.1"/>
    <property type="molecule type" value="Genomic_DNA"/>
</dbReference>
<evidence type="ECO:0000256" key="2">
    <source>
        <dbReference type="ARBA" id="ARBA00022801"/>
    </source>
</evidence>
<evidence type="ECO:0000256" key="3">
    <source>
        <dbReference type="SAM" id="MobiDB-lite"/>
    </source>
</evidence>
<reference evidence="5 6" key="1">
    <citation type="journal article" date="2022" name="Nat. Plants">
        <title>Genomes of leafy and leafless Platanthera orchids illuminate the evolution of mycoheterotrophy.</title>
        <authorList>
            <person name="Li M.H."/>
            <person name="Liu K.W."/>
            <person name="Li Z."/>
            <person name="Lu H.C."/>
            <person name="Ye Q.L."/>
            <person name="Zhang D."/>
            <person name="Wang J.Y."/>
            <person name="Li Y.F."/>
            <person name="Zhong Z.M."/>
            <person name="Liu X."/>
            <person name="Yu X."/>
            <person name="Liu D.K."/>
            <person name="Tu X.D."/>
            <person name="Liu B."/>
            <person name="Hao Y."/>
            <person name="Liao X.Y."/>
            <person name="Jiang Y.T."/>
            <person name="Sun W.H."/>
            <person name="Chen J."/>
            <person name="Chen Y.Q."/>
            <person name="Ai Y."/>
            <person name="Zhai J.W."/>
            <person name="Wu S.S."/>
            <person name="Zhou Z."/>
            <person name="Hsiao Y.Y."/>
            <person name="Wu W.L."/>
            <person name="Chen Y.Y."/>
            <person name="Lin Y.F."/>
            <person name="Hsu J.L."/>
            <person name="Li C.Y."/>
            <person name="Wang Z.W."/>
            <person name="Zhao X."/>
            <person name="Zhong W.Y."/>
            <person name="Ma X.K."/>
            <person name="Ma L."/>
            <person name="Huang J."/>
            <person name="Chen G.Z."/>
            <person name="Huang M.Z."/>
            <person name="Huang L."/>
            <person name="Peng D.H."/>
            <person name="Luo Y.B."/>
            <person name="Zou S.Q."/>
            <person name="Chen S.P."/>
            <person name="Lan S."/>
            <person name="Tsai W.C."/>
            <person name="Van de Peer Y."/>
            <person name="Liu Z.J."/>
        </authorList>
    </citation>
    <scope>NUCLEOTIDE SEQUENCE [LARGE SCALE GENOMIC DNA]</scope>
    <source>
        <strain evidence="5">Lor288</strain>
    </source>
</reference>
<dbReference type="Gene3D" id="3.10.129.10">
    <property type="entry name" value="Hotdog Thioesterase"/>
    <property type="match status" value="1"/>
</dbReference>
<organism evidence="5 6">
    <name type="scientific">Platanthera guangdongensis</name>
    <dbReference type="NCBI Taxonomy" id="2320717"/>
    <lineage>
        <taxon>Eukaryota</taxon>
        <taxon>Viridiplantae</taxon>
        <taxon>Streptophyta</taxon>
        <taxon>Embryophyta</taxon>
        <taxon>Tracheophyta</taxon>
        <taxon>Spermatophyta</taxon>
        <taxon>Magnoliopsida</taxon>
        <taxon>Liliopsida</taxon>
        <taxon>Asparagales</taxon>
        <taxon>Orchidaceae</taxon>
        <taxon>Orchidoideae</taxon>
        <taxon>Orchideae</taxon>
        <taxon>Orchidinae</taxon>
        <taxon>Platanthera</taxon>
    </lineage>
</organism>
<proteinExistence type="inferred from homology"/>
<keyword evidence="2" id="KW-0378">Hydrolase</keyword>
<dbReference type="Pfam" id="PF03061">
    <property type="entry name" value="4HBT"/>
    <property type="match status" value="1"/>
</dbReference>
<protein>
    <recommendedName>
        <fullName evidence="4">Thioesterase domain-containing protein</fullName>
    </recommendedName>
</protein>
<name>A0ABR2M0C3_9ASPA</name>
<feature type="domain" description="Thioesterase" evidence="4">
    <location>
        <begin position="86"/>
        <end position="156"/>
    </location>
</feature>
<dbReference type="PANTHER" id="PTHR21660:SF1">
    <property type="entry name" value="ACYL-COENZYME A THIOESTERASE 13"/>
    <property type="match status" value="1"/>
</dbReference>
<feature type="compositionally biased region" description="Polar residues" evidence="3">
    <location>
        <begin position="1"/>
        <end position="20"/>
    </location>
</feature>
<dbReference type="InterPro" id="IPR006683">
    <property type="entry name" value="Thioestr_dom"/>
</dbReference>
<evidence type="ECO:0000256" key="1">
    <source>
        <dbReference type="ARBA" id="ARBA00008324"/>
    </source>
</evidence>
<sequence>MERMPNSHTPPTSELPTAGTSVKRDAAARKWIEGILEKSPAAGSLDSWKGDLFDSTPLSGLRITFIGGGRALGSYRVHASVADEDGNWHLGAISTLIDDIGAAAIMSVVGEIKISVDFSISFFSQAKIGDEVEIEAKIVERRARLTMVAVELRHVGTNRLVATSRQWMSFSRALHQSNM</sequence>
<keyword evidence="6" id="KW-1185">Reference proteome</keyword>